<gene>
    <name evidence="2" type="ORF">CNLFYP112_02896</name>
</gene>
<organism evidence="2">
    <name type="scientific">[Clostridium] nexile</name>
    <dbReference type="NCBI Taxonomy" id="29361"/>
    <lineage>
        <taxon>Bacteria</taxon>
        <taxon>Bacillati</taxon>
        <taxon>Bacillota</taxon>
        <taxon>Clostridia</taxon>
        <taxon>Lachnospirales</taxon>
        <taxon>Lachnospiraceae</taxon>
        <taxon>Tyzzerella</taxon>
    </lineage>
</organism>
<feature type="transmembrane region" description="Helical" evidence="1">
    <location>
        <begin position="45"/>
        <end position="65"/>
    </location>
</feature>
<evidence type="ECO:0000256" key="1">
    <source>
        <dbReference type="SAM" id="Phobius"/>
    </source>
</evidence>
<proteinExistence type="predicted"/>
<dbReference type="AlphaFoldDB" id="A0A6N2VXZ4"/>
<sequence length="135" mass="15822">MNEKSTKNIIVQYPSRYIWVWKIGSVICLLCLTLTMILAPNNEKISIISVILIIFIISILCGIMYRRYRIFFNGYELKIVPMLGKTKTISYKEITEIKIGKNKEIIFFLQAKPLLKIYPVMQGYDEILNVLRQKL</sequence>
<protein>
    <submittedName>
        <fullName evidence="2">Uncharacterized protein</fullName>
    </submittedName>
</protein>
<reference evidence="2" key="1">
    <citation type="submission" date="2019-11" db="EMBL/GenBank/DDBJ databases">
        <authorList>
            <person name="Feng L."/>
        </authorList>
    </citation>
    <scope>NUCLEOTIDE SEQUENCE</scope>
    <source>
        <strain evidence="2">CnexileLFYP112</strain>
    </source>
</reference>
<keyword evidence="1" id="KW-1133">Transmembrane helix</keyword>
<accession>A0A6N2VXZ4</accession>
<keyword evidence="1" id="KW-0812">Transmembrane</keyword>
<dbReference type="EMBL" id="CACRTG010000035">
    <property type="protein sequence ID" value="VYT33471.1"/>
    <property type="molecule type" value="Genomic_DNA"/>
</dbReference>
<name>A0A6N2VXZ4_9FIRM</name>
<evidence type="ECO:0000313" key="2">
    <source>
        <dbReference type="EMBL" id="VYT33471.1"/>
    </source>
</evidence>
<feature type="transmembrane region" description="Helical" evidence="1">
    <location>
        <begin position="20"/>
        <end position="39"/>
    </location>
</feature>
<keyword evidence="1" id="KW-0472">Membrane</keyword>